<evidence type="ECO:0000313" key="2">
    <source>
        <dbReference type="EMBL" id="OGE74566.1"/>
    </source>
</evidence>
<name>A0A1F5NA80_9BACT</name>
<dbReference type="Proteomes" id="UP000176547">
    <property type="component" value="Unassembled WGS sequence"/>
</dbReference>
<dbReference type="Pfam" id="PF02033">
    <property type="entry name" value="RBFA"/>
    <property type="match status" value="1"/>
</dbReference>
<evidence type="ECO:0000256" key="1">
    <source>
        <dbReference type="ARBA" id="ARBA00022517"/>
    </source>
</evidence>
<dbReference type="PANTHER" id="PTHR33515">
    <property type="entry name" value="RIBOSOME-BINDING FACTOR A, CHLOROPLASTIC-RELATED"/>
    <property type="match status" value="1"/>
</dbReference>
<organism evidence="2 3">
    <name type="scientific">Candidatus Doudnabacteria bacterium RIFCSPHIGHO2_01_52_17</name>
    <dbReference type="NCBI Taxonomy" id="1817820"/>
    <lineage>
        <taxon>Bacteria</taxon>
        <taxon>Candidatus Doudnaibacteriota</taxon>
    </lineage>
</organism>
<proteinExistence type="predicted"/>
<accession>A0A1F5NA80</accession>
<dbReference type="InterPro" id="IPR015946">
    <property type="entry name" value="KH_dom-like_a/b"/>
</dbReference>
<dbReference type="SUPFAM" id="SSF89919">
    <property type="entry name" value="Ribosome-binding factor A, RbfA"/>
    <property type="match status" value="1"/>
</dbReference>
<dbReference type="EMBL" id="MFEG01000057">
    <property type="protein sequence ID" value="OGE74566.1"/>
    <property type="molecule type" value="Genomic_DNA"/>
</dbReference>
<protein>
    <recommendedName>
        <fullName evidence="4">Ribosome-binding factor A</fullName>
    </recommendedName>
</protein>
<dbReference type="PANTHER" id="PTHR33515:SF1">
    <property type="entry name" value="RIBOSOME-BINDING FACTOR A, CHLOROPLASTIC-RELATED"/>
    <property type="match status" value="1"/>
</dbReference>
<dbReference type="InterPro" id="IPR023799">
    <property type="entry name" value="RbfA_dom_sf"/>
</dbReference>
<sequence length="110" mass="13043">MKARRQEKLNSLYQKIISEFMERRLRLKQGIFTVTKVQISERGERLKVYFSVWPDAQEKNVLKFLGASTSELRSHLAGKIDAKFVPELEFLLDDSEKKRRKIETLLKKMK</sequence>
<comment type="caution">
    <text evidence="2">The sequence shown here is derived from an EMBL/GenBank/DDBJ whole genome shotgun (WGS) entry which is preliminary data.</text>
</comment>
<dbReference type="Gene3D" id="3.30.300.20">
    <property type="match status" value="1"/>
</dbReference>
<keyword evidence="1" id="KW-0690">Ribosome biogenesis</keyword>
<gene>
    <name evidence="2" type="ORF">A3K06_01360</name>
</gene>
<dbReference type="GO" id="GO:0005829">
    <property type="term" value="C:cytosol"/>
    <property type="evidence" value="ECO:0007669"/>
    <property type="project" value="TreeGrafter"/>
</dbReference>
<dbReference type="AlphaFoldDB" id="A0A1F5NA80"/>
<dbReference type="GO" id="GO:0006364">
    <property type="term" value="P:rRNA processing"/>
    <property type="evidence" value="ECO:0007669"/>
    <property type="project" value="InterPro"/>
</dbReference>
<evidence type="ECO:0008006" key="4">
    <source>
        <dbReference type="Google" id="ProtNLM"/>
    </source>
</evidence>
<evidence type="ECO:0000313" key="3">
    <source>
        <dbReference type="Proteomes" id="UP000176547"/>
    </source>
</evidence>
<dbReference type="InterPro" id="IPR000238">
    <property type="entry name" value="RbfA"/>
</dbReference>
<reference evidence="2 3" key="1">
    <citation type="journal article" date="2016" name="Nat. Commun.">
        <title>Thousands of microbial genomes shed light on interconnected biogeochemical processes in an aquifer system.</title>
        <authorList>
            <person name="Anantharaman K."/>
            <person name="Brown C.T."/>
            <person name="Hug L.A."/>
            <person name="Sharon I."/>
            <person name="Castelle C.J."/>
            <person name="Probst A.J."/>
            <person name="Thomas B.C."/>
            <person name="Singh A."/>
            <person name="Wilkins M.J."/>
            <person name="Karaoz U."/>
            <person name="Brodie E.L."/>
            <person name="Williams K.H."/>
            <person name="Hubbard S.S."/>
            <person name="Banfield J.F."/>
        </authorList>
    </citation>
    <scope>NUCLEOTIDE SEQUENCE [LARGE SCALE GENOMIC DNA]</scope>
</reference>
<dbReference type="GO" id="GO:0043024">
    <property type="term" value="F:ribosomal small subunit binding"/>
    <property type="evidence" value="ECO:0007669"/>
    <property type="project" value="TreeGrafter"/>
</dbReference>